<dbReference type="KEGG" id="crq:GCK72_015997"/>
<dbReference type="InParanoid" id="E3N979"/>
<sequence length="153" mass="17378">MKYLLLFVVFCITILKLSEGCLEKKCECQPFTDLVQDSNTSLYMSYTKGAGCDNKIFCKNDSILTLASYFFSSELEMPENAMAAFIMYPPNDVKYDEFEAFSQFGIICENGMWSTTKYPKVAYLVDGIVHDFPLPFSQYDGKKSGIARFACLK</sequence>
<dbReference type="GeneID" id="9806463"/>
<keyword evidence="1" id="KW-0732">Signal</keyword>
<name>E3N979_CAERE</name>
<evidence type="ECO:0000256" key="1">
    <source>
        <dbReference type="SAM" id="SignalP"/>
    </source>
</evidence>
<dbReference type="Pfam" id="PF02343">
    <property type="entry name" value="TRA-1_regulated"/>
    <property type="match status" value="1"/>
</dbReference>
<protein>
    <submittedName>
        <fullName evidence="2">Uncharacterized protein</fullName>
    </submittedName>
</protein>
<feature type="chain" id="PRO_5003176165" evidence="1">
    <location>
        <begin position="21"/>
        <end position="153"/>
    </location>
</feature>
<dbReference type="InterPro" id="IPR003326">
    <property type="entry name" value="TRA-1_regulated"/>
</dbReference>
<evidence type="ECO:0000313" key="2">
    <source>
        <dbReference type="EMBL" id="EFO90184.1"/>
    </source>
</evidence>
<dbReference type="Proteomes" id="UP000008281">
    <property type="component" value="Unassembled WGS sequence"/>
</dbReference>
<organism evidence="3">
    <name type="scientific">Caenorhabditis remanei</name>
    <name type="common">Caenorhabditis vulgaris</name>
    <dbReference type="NCBI Taxonomy" id="31234"/>
    <lineage>
        <taxon>Eukaryota</taxon>
        <taxon>Metazoa</taxon>
        <taxon>Ecdysozoa</taxon>
        <taxon>Nematoda</taxon>
        <taxon>Chromadorea</taxon>
        <taxon>Rhabditida</taxon>
        <taxon>Rhabditina</taxon>
        <taxon>Rhabditomorpha</taxon>
        <taxon>Rhabditoidea</taxon>
        <taxon>Rhabditidae</taxon>
        <taxon>Peloderinae</taxon>
        <taxon>Caenorhabditis</taxon>
    </lineage>
</organism>
<dbReference type="RefSeq" id="XP_003095042.2">
    <property type="nucleotide sequence ID" value="XM_003094994.2"/>
</dbReference>
<accession>E3N979</accession>
<feature type="signal peptide" evidence="1">
    <location>
        <begin position="1"/>
        <end position="20"/>
    </location>
</feature>
<keyword evidence="3" id="KW-1185">Reference proteome</keyword>
<gene>
    <name evidence="2" type="ORF">CRE_24196</name>
</gene>
<dbReference type="AlphaFoldDB" id="E3N979"/>
<dbReference type="EMBL" id="DS268563">
    <property type="protein sequence ID" value="EFO90184.1"/>
    <property type="molecule type" value="Genomic_DNA"/>
</dbReference>
<dbReference type="CTD" id="9806463"/>
<dbReference type="OrthoDB" id="5895862at2759"/>
<proteinExistence type="predicted"/>
<dbReference type="HOGENOM" id="CLU_105165_2_0_1"/>
<evidence type="ECO:0000313" key="3">
    <source>
        <dbReference type="Proteomes" id="UP000008281"/>
    </source>
</evidence>
<reference evidence="2" key="1">
    <citation type="submission" date="2007-07" db="EMBL/GenBank/DDBJ databases">
        <title>PCAP assembly of the Caenorhabditis remanei genome.</title>
        <authorList>
            <consortium name="The Caenorhabditis remanei Sequencing Consortium"/>
            <person name="Wilson R.K."/>
        </authorList>
    </citation>
    <scope>NUCLEOTIDE SEQUENCE [LARGE SCALE GENOMIC DNA]</scope>
    <source>
        <strain evidence="2">PB4641</strain>
    </source>
</reference>